<comment type="caution">
    <text evidence="18">The sequence shown here is derived from an EMBL/GenBank/DDBJ whole genome shotgun (WGS) entry which is preliminary data.</text>
</comment>
<dbReference type="GO" id="GO:0004476">
    <property type="term" value="F:mannose-6-phosphate isomerase activity"/>
    <property type="evidence" value="ECO:0007669"/>
    <property type="project" value="UniProtKB-EC"/>
</dbReference>
<feature type="domain" description="Phosphomannose isomerase type I catalytic" evidence="16">
    <location>
        <begin position="4"/>
        <end position="151"/>
    </location>
</feature>
<dbReference type="Pfam" id="PF20511">
    <property type="entry name" value="PMI_typeI_cat"/>
    <property type="match status" value="1"/>
</dbReference>
<evidence type="ECO:0000256" key="9">
    <source>
        <dbReference type="ARBA" id="ARBA00023235"/>
    </source>
</evidence>
<gene>
    <name evidence="18" type="ORF">AX774_g3580</name>
</gene>
<dbReference type="EC" id="5.3.1.8" evidence="5 12"/>
<dbReference type="GO" id="GO:0009298">
    <property type="term" value="P:GDP-mannose biosynthetic process"/>
    <property type="evidence" value="ECO:0007669"/>
    <property type="project" value="UniProtKB-UniPathway"/>
</dbReference>
<dbReference type="PRINTS" id="PR00714">
    <property type="entry name" value="MAN6PISMRASE"/>
</dbReference>
<comment type="catalytic activity">
    <reaction evidence="1 12">
        <text>D-mannose 6-phosphate = D-fructose 6-phosphate</text>
        <dbReference type="Rhea" id="RHEA:12356"/>
        <dbReference type="ChEBI" id="CHEBI:58735"/>
        <dbReference type="ChEBI" id="CHEBI:61527"/>
        <dbReference type="EC" id="5.3.1.8"/>
    </reaction>
</comment>
<accession>A0A1R1PPW5</accession>
<dbReference type="InterPro" id="IPR014710">
    <property type="entry name" value="RmlC-like_jellyroll"/>
</dbReference>
<dbReference type="Gene3D" id="1.10.441.10">
    <property type="entry name" value="Phosphomannose Isomerase, domain 2"/>
    <property type="match status" value="1"/>
</dbReference>
<proteinExistence type="inferred from homology"/>
<evidence type="ECO:0000313" key="18">
    <source>
        <dbReference type="EMBL" id="OMH82922.1"/>
    </source>
</evidence>
<dbReference type="PIRSF" id="PIRSF001480">
    <property type="entry name" value="Mannose-6-phosphate_isomerase"/>
    <property type="match status" value="1"/>
</dbReference>
<dbReference type="GO" id="GO:0005975">
    <property type="term" value="P:carbohydrate metabolic process"/>
    <property type="evidence" value="ECO:0007669"/>
    <property type="project" value="InterPro"/>
</dbReference>
<evidence type="ECO:0000256" key="4">
    <source>
        <dbReference type="ARBA" id="ARBA00010772"/>
    </source>
</evidence>
<dbReference type="PANTHER" id="PTHR10309:SF0">
    <property type="entry name" value="MANNOSE-6-PHOSPHATE ISOMERASE"/>
    <property type="match status" value="1"/>
</dbReference>
<dbReference type="InterPro" id="IPR046458">
    <property type="entry name" value="PMI_typeI_hel"/>
</dbReference>
<dbReference type="PANTHER" id="PTHR10309">
    <property type="entry name" value="MANNOSE-6-PHOSPHATE ISOMERASE"/>
    <property type="match status" value="1"/>
</dbReference>
<feature type="binding site" evidence="11">
    <location>
        <position position="273"/>
    </location>
    <ligand>
        <name>Zn(2+)</name>
        <dbReference type="ChEBI" id="CHEBI:29105"/>
    </ligand>
</feature>
<keyword evidence="8 11" id="KW-0862">Zinc</keyword>
<dbReference type="InterPro" id="IPR011051">
    <property type="entry name" value="RmlC_Cupin_sf"/>
</dbReference>
<comment type="function">
    <text evidence="2">Involved in the synthesis of the GDP-mannose and dolichol-phosphate-mannose required for a number of critical mannosyl transfer reactions.</text>
</comment>
<organism evidence="18 19">
    <name type="scientific">Zancudomyces culisetae</name>
    <name type="common">Gut fungus</name>
    <name type="synonym">Smittium culisetae</name>
    <dbReference type="NCBI Taxonomy" id="1213189"/>
    <lineage>
        <taxon>Eukaryota</taxon>
        <taxon>Fungi</taxon>
        <taxon>Fungi incertae sedis</taxon>
        <taxon>Zoopagomycota</taxon>
        <taxon>Kickxellomycotina</taxon>
        <taxon>Harpellomycetes</taxon>
        <taxon>Harpellales</taxon>
        <taxon>Legeriomycetaceae</taxon>
        <taxon>Zancudomyces</taxon>
    </lineage>
</organism>
<dbReference type="EMBL" id="LSSK01000562">
    <property type="protein sequence ID" value="OMH82922.1"/>
    <property type="molecule type" value="Genomic_DNA"/>
</dbReference>
<evidence type="ECO:0000259" key="17">
    <source>
        <dbReference type="Pfam" id="PF20512"/>
    </source>
</evidence>
<dbReference type="GO" id="GO:0005829">
    <property type="term" value="C:cytosol"/>
    <property type="evidence" value="ECO:0007669"/>
    <property type="project" value="TreeGrafter"/>
</dbReference>
<dbReference type="AlphaFoldDB" id="A0A1R1PPW5"/>
<dbReference type="UniPathway" id="UPA00126">
    <property type="reaction ID" value="UER00423"/>
</dbReference>
<feature type="binding site" evidence="11">
    <location>
        <position position="110"/>
    </location>
    <ligand>
        <name>Zn(2+)</name>
        <dbReference type="ChEBI" id="CHEBI:29105"/>
    </ligand>
</feature>
<dbReference type="OrthoDB" id="6605218at2759"/>
<protein>
    <recommendedName>
        <fullName evidence="6 12">Mannose-6-phosphate isomerase</fullName>
        <ecNumber evidence="5 12">5.3.1.8</ecNumber>
    </recommendedName>
</protein>
<comment type="pathway">
    <text evidence="3 14">Nucleotide-sugar biosynthesis; GDP-alpha-D-mannose biosynthesis; alpha-D-mannose 1-phosphate from D-fructose 6-phosphate: step 1/2.</text>
</comment>
<evidence type="ECO:0000256" key="3">
    <source>
        <dbReference type="ARBA" id="ARBA00004666"/>
    </source>
</evidence>
<dbReference type="Pfam" id="PF01238">
    <property type="entry name" value="PMI_typeI_C"/>
    <property type="match status" value="1"/>
</dbReference>
<feature type="domain" description="Phosphomannose isomerase type I C-terminal" evidence="15">
    <location>
        <begin position="330"/>
        <end position="372"/>
    </location>
</feature>
<reference evidence="19" key="1">
    <citation type="submission" date="2017-01" db="EMBL/GenBank/DDBJ databases">
        <authorList>
            <person name="Wang Y."/>
            <person name="White M."/>
            <person name="Kvist S."/>
            <person name="Moncalvo J.-M."/>
        </authorList>
    </citation>
    <scope>NUCLEOTIDE SEQUENCE [LARGE SCALE GENOMIC DNA]</scope>
    <source>
        <strain evidence="19">COL-18-3</strain>
    </source>
</reference>
<evidence type="ECO:0000256" key="7">
    <source>
        <dbReference type="ARBA" id="ARBA00022723"/>
    </source>
</evidence>
<dbReference type="Proteomes" id="UP000188320">
    <property type="component" value="Unassembled WGS sequence"/>
</dbReference>
<evidence type="ECO:0000256" key="6">
    <source>
        <dbReference type="ARBA" id="ARBA00018236"/>
    </source>
</evidence>
<dbReference type="InterPro" id="IPR001250">
    <property type="entry name" value="Man6P_Isoase-1"/>
</dbReference>
<evidence type="ECO:0000259" key="15">
    <source>
        <dbReference type="Pfam" id="PF01238"/>
    </source>
</evidence>
<dbReference type="GO" id="GO:0008270">
    <property type="term" value="F:zinc ion binding"/>
    <property type="evidence" value="ECO:0007669"/>
    <property type="project" value="InterPro"/>
</dbReference>
<keyword evidence="19" id="KW-1185">Reference proteome</keyword>
<evidence type="ECO:0000259" key="16">
    <source>
        <dbReference type="Pfam" id="PF20511"/>
    </source>
</evidence>
<sequence>MKEVFRITCGLQHYHWGKLGEDSKVYQLIKDELAENEKDLEKKHFAELWMGTHQSGSSYLYNDKKVSLKEYILANPEEALGEGVLNKFGQDLPFLYKILSVNAALSIQAHPGKKLAEKLHKSRPEVYKDDNHKPEMSIALTDFEAMSGFRSLEEIVEFLRKHPSFYELVGKEKAERFIQISSEKEASESEKRQVLRDIFTKAMKTEKTQVEQRVHELLEETRGGSNVKGSMDELVHRLFSQYGNDIGLFCPFFLNVLQLKPGEAFFMGADEPHAYISGDCVECMATSDNVVRAGLTPKFRDVDVLVDMLTYEYGPGEDKLTKGAKWANHSLLYNPPIDEFAVVQTKLRKNECEKLTFDGPAVIIVTTGSGTIGLANENSASQQTARTGSAFFASANTEFCLNAESDDFLAYTAFTSV</sequence>
<feature type="domain" description="Phosphomannose isomerase type I helical insertion" evidence="17">
    <location>
        <begin position="168"/>
        <end position="254"/>
    </location>
</feature>
<feature type="binding site" evidence="11">
    <location>
        <position position="135"/>
    </location>
    <ligand>
        <name>Zn(2+)</name>
        <dbReference type="ChEBI" id="CHEBI:29105"/>
    </ligand>
</feature>
<dbReference type="InterPro" id="IPR016305">
    <property type="entry name" value="Mannose-6-P_Isomerase"/>
</dbReference>
<feature type="active site" evidence="10">
    <location>
        <position position="292"/>
    </location>
</feature>
<dbReference type="CDD" id="cd07011">
    <property type="entry name" value="cupin_PMI_type_I_N"/>
    <property type="match status" value="1"/>
</dbReference>
<feature type="binding site" evidence="11">
    <location>
        <position position="108"/>
    </location>
    <ligand>
        <name>Zn(2+)</name>
        <dbReference type="ChEBI" id="CHEBI:29105"/>
    </ligand>
</feature>
<evidence type="ECO:0000256" key="5">
    <source>
        <dbReference type="ARBA" id="ARBA00011956"/>
    </source>
</evidence>
<dbReference type="SUPFAM" id="SSF51182">
    <property type="entry name" value="RmlC-like cupins"/>
    <property type="match status" value="1"/>
</dbReference>
<evidence type="ECO:0000256" key="13">
    <source>
        <dbReference type="RuleBase" id="RU004189"/>
    </source>
</evidence>
<evidence type="ECO:0000256" key="8">
    <source>
        <dbReference type="ARBA" id="ARBA00022833"/>
    </source>
</evidence>
<keyword evidence="9 12" id="KW-0413">Isomerase</keyword>
<dbReference type="NCBIfam" id="TIGR00218">
    <property type="entry name" value="manA"/>
    <property type="match status" value="1"/>
</dbReference>
<dbReference type="PROSITE" id="PS00965">
    <property type="entry name" value="PMI_I_1"/>
    <property type="match status" value="1"/>
</dbReference>
<evidence type="ECO:0000256" key="11">
    <source>
        <dbReference type="PIRSR" id="PIRSR001480-2"/>
    </source>
</evidence>
<comment type="similarity">
    <text evidence="4 13">Belongs to the mannose-6-phosphate isomerase type 1 family.</text>
</comment>
<dbReference type="Gene3D" id="2.60.120.10">
    <property type="entry name" value="Jelly Rolls"/>
    <property type="match status" value="2"/>
</dbReference>
<dbReference type="PROSITE" id="PS00966">
    <property type="entry name" value="PMI_I_2"/>
    <property type="match status" value="1"/>
</dbReference>
<evidence type="ECO:0000256" key="1">
    <source>
        <dbReference type="ARBA" id="ARBA00000757"/>
    </source>
</evidence>
<evidence type="ECO:0000256" key="2">
    <source>
        <dbReference type="ARBA" id="ARBA00002564"/>
    </source>
</evidence>
<comment type="cofactor">
    <cofactor evidence="11 12">
        <name>Zn(2+)</name>
        <dbReference type="ChEBI" id="CHEBI:29105"/>
    </cofactor>
    <text evidence="11 12">Binds 1 zinc ion per subunit.</text>
</comment>
<evidence type="ECO:0000256" key="10">
    <source>
        <dbReference type="PIRSR" id="PIRSR001480-1"/>
    </source>
</evidence>
<dbReference type="InterPro" id="IPR018050">
    <property type="entry name" value="Pmannose_isomerase-type1_CS"/>
</dbReference>
<dbReference type="Pfam" id="PF20512">
    <property type="entry name" value="PMI_typeI_hel"/>
    <property type="match status" value="1"/>
</dbReference>
<keyword evidence="7 11" id="KW-0479">Metal-binding</keyword>
<dbReference type="InterPro" id="IPR046457">
    <property type="entry name" value="PMI_typeI_cat"/>
</dbReference>
<evidence type="ECO:0000313" key="19">
    <source>
        <dbReference type="Proteomes" id="UP000188320"/>
    </source>
</evidence>
<evidence type="ECO:0000256" key="12">
    <source>
        <dbReference type="RuleBase" id="RU000611"/>
    </source>
</evidence>
<name>A0A1R1PPW5_ZANCU</name>
<evidence type="ECO:0000256" key="14">
    <source>
        <dbReference type="RuleBase" id="RU004248"/>
    </source>
</evidence>
<dbReference type="InterPro" id="IPR046456">
    <property type="entry name" value="PMI_typeI_C"/>
</dbReference>